<comment type="caution">
    <text evidence="2">The sequence shown here is derived from an EMBL/GenBank/DDBJ whole genome shotgun (WGS) entry which is preliminary data.</text>
</comment>
<dbReference type="RefSeq" id="WP_120644934.1">
    <property type="nucleotide sequence ID" value="NZ_RAWB01000204.1"/>
</dbReference>
<keyword evidence="3" id="KW-1185">Reference proteome</keyword>
<name>A0A3A8PJP0_9BACT</name>
<dbReference type="Proteomes" id="UP000272888">
    <property type="component" value="Unassembled WGS sequence"/>
</dbReference>
<proteinExistence type="predicted"/>
<evidence type="ECO:0000313" key="2">
    <source>
        <dbReference type="EMBL" id="RKH56577.1"/>
    </source>
</evidence>
<dbReference type="AlphaFoldDB" id="A0A3A8PJP0"/>
<dbReference type="Gene3D" id="3.10.310.40">
    <property type="match status" value="1"/>
</dbReference>
<sequence length="607" mass="67599">MILYDEANIDTAPFPDTEEGRAAKGFLVPLVRHGPQPWFDDRARMLLLGMDDLLIPLSLTEGSGNNSYLFSMYERYIGSQRRAIKTGNWKPLAGFTASTALWGVGAVMKATRLDKCIQVDTWPSLRNMGANLTADQTRRMTEFLTAQFPAYALAFMALNPATHSPLLNALKGQGYEFSYMTHTRMLLPFGLELDRRARENRRRDARLLETSGYQLVDARDVPGCAPRLAELYRMLHREKYTTNPPVNVAYFEDALKGTLIPLRLLVKDGRIDMFYGIAVKDDVVYSPVSGYDLSVPQEVGLYRLLNNLLMMEALDRGIAIETGGGADQFKTLRGDRPLPRYNAVYLRHLPSYRHLAWRLAAKLGNESLLPFSRKRLHQVDGEANVIGFDGIPDTFAPPILSPRESVALLRQELESLERGLEDASELSGLERVHLLDALGKRLEDEQLPRHRVAVLRERLEQLGREQQSDKKNRKKAQRAQRAELVRHLLESAPTVGDTTVVCHHLGESPEHQPRTLAELLRKTAAPTAVALTATRGGTLELVTAMTSQLVERGVEANQLLARMAPTVEGGTDGGPELAWAEGALGEDVSAVLERARGFLQTRLAAPP</sequence>
<feature type="domain" description="BioF2-like acetyltransferase" evidence="1">
    <location>
        <begin position="195"/>
        <end position="330"/>
    </location>
</feature>
<dbReference type="InterPro" id="IPR038740">
    <property type="entry name" value="BioF2-like_GNAT_dom"/>
</dbReference>
<evidence type="ECO:0000259" key="1">
    <source>
        <dbReference type="Pfam" id="PF13480"/>
    </source>
</evidence>
<dbReference type="EMBL" id="RAWB01000204">
    <property type="protein sequence ID" value="RKH56577.1"/>
    <property type="molecule type" value="Genomic_DNA"/>
</dbReference>
<organism evidence="2 3">
    <name type="scientific">Corallococcus llansteffanensis</name>
    <dbReference type="NCBI Taxonomy" id="2316731"/>
    <lineage>
        <taxon>Bacteria</taxon>
        <taxon>Pseudomonadati</taxon>
        <taxon>Myxococcota</taxon>
        <taxon>Myxococcia</taxon>
        <taxon>Myxococcales</taxon>
        <taxon>Cystobacterineae</taxon>
        <taxon>Myxococcaceae</taxon>
        <taxon>Corallococcus</taxon>
    </lineage>
</organism>
<protein>
    <recommendedName>
        <fullName evidence="1">BioF2-like acetyltransferase domain-containing protein</fullName>
    </recommendedName>
</protein>
<reference evidence="3" key="1">
    <citation type="submission" date="2018-09" db="EMBL/GenBank/DDBJ databases">
        <authorList>
            <person name="Livingstone P.G."/>
            <person name="Whitworth D.E."/>
        </authorList>
    </citation>
    <scope>NUCLEOTIDE SEQUENCE [LARGE SCALE GENOMIC DNA]</scope>
    <source>
        <strain evidence="3">CA051B</strain>
    </source>
</reference>
<evidence type="ECO:0000313" key="3">
    <source>
        <dbReference type="Proteomes" id="UP000272888"/>
    </source>
</evidence>
<accession>A0A3A8PJP0</accession>
<dbReference type="Pfam" id="PF13480">
    <property type="entry name" value="Acetyltransf_6"/>
    <property type="match status" value="1"/>
</dbReference>
<gene>
    <name evidence="2" type="ORF">D7V93_19970</name>
</gene>